<reference evidence="2 3" key="1">
    <citation type="journal article" date="2019" name="Emerg. Microbes Infect.">
        <title>Comprehensive subspecies identification of 175 nontuberculous mycobacteria species based on 7547 genomic profiles.</title>
        <authorList>
            <person name="Matsumoto Y."/>
            <person name="Kinjo T."/>
            <person name="Motooka D."/>
            <person name="Nabeya D."/>
            <person name="Jung N."/>
            <person name="Uechi K."/>
            <person name="Horii T."/>
            <person name="Iida T."/>
            <person name="Fujita J."/>
            <person name="Nakamura S."/>
        </authorList>
    </citation>
    <scope>NUCLEOTIDE SEQUENCE [LARGE SCALE GENOMIC DNA]</scope>
    <source>
        <strain evidence="2 3">JCM 30396</strain>
    </source>
</reference>
<dbReference type="SUPFAM" id="SSF54593">
    <property type="entry name" value="Glyoxalase/Bleomycin resistance protein/Dihydroxybiphenyl dioxygenase"/>
    <property type="match status" value="1"/>
</dbReference>
<proteinExistence type="predicted"/>
<evidence type="ECO:0008006" key="4">
    <source>
        <dbReference type="Google" id="ProtNLM"/>
    </source>
</evidence>
<evidence type="ECO:0000256" key="1">
    <source>
        <dbReference type="SAM" id="MobiDB-lite"/>
    </source>
</evidence>
<dbReference type="KEGG" id="mhev:MHEL_41310"/>
<dbReference type="InterPro" id="IPR029068">
    <property type="entry name" value="Glyas_Bleomycin-R_OHBP_Dase"/>
</dbReference>
<name>A0A7I7T9Y7_9MYCO</name>
<gene>
    <name evidence="2" type="ORF">MHEL_41310</name>
</gene>
<dbReference type="RefSeq" id="WP_163749894.1">
    <property type="nucleotide sequence ID" value="NZ_AP022596.1"/>
</dbReference>
<organism evidence="2 3">
    <name type="scientific">Mycolicibacterium helvum</name>
    <dbReference type="NCBI Taxonomy" id="1534349"/>
    <lineage>
        <taxon>Bacteria</taxon>
        <taxon>Bacillati</taxon>
        <taxon>Actinomycetota</taxon>
        <taxon>Actinomycetes</taxon>
        <taxon>Mycobacteriales</taxon>
        <taxon>Mycobacteriaceae</taxon>
        <taxon>Mycolicibacterium</taxon>
    </lineage>
</organism>
<dbReference type="EMBL" id="AP022596">
    <property type="protein sequence ID" value="BBY65888.1"/>
    <property type="molecule type" value="Genomic_DNA"/>
</dbReference>
<dbReference type="Pfam" id="PF13669">
    <property type="entry name" value="Glyoxalase_4"/>
    <property type="match status" value="1"/>
</dbReference>
<dbReference type="Gene3D" id="3.10.180.10">
    <property type="entry name" value="2,3-Dihydroxybiphenyl 1,2-Dioxygenase, domain 1"/>
    <property type="match status" value="1"/>
</dbReference>
<accession>A0A7I7T9Y7</accession>
<evidence type="ECO:0000313" key="3">
    <source>
        <dbReference type="Proteomes" id="UP000467148"/>
    </source>
</evidence>
<protein>
    <recommendedName>
        <fullName evidence="4">Methylmalonyl-CoA epimerase</fullName>
    </recommendedName>
</protein>
<sequence length="209" mass="23496">MNKEQAALPTVLSEFAMDNSFLGKIVEVCFVTEDAQRTMEGLVRLGVGPFRVYTFTSETVAQQTYRGESSPFALTVCFAINDNLTFEIMQPLSGRTVIREFLDQHGEGIHHIAFDCNNAPWEQRLKMFADRGFTATQSGRWLDQNSFSFFDTEAATTTCFETYHFPDDFTYPEPDRWYPGPPPVVKGSLYESPPPTGGRAGEAHKHSGE</sequence>
<keyword evidence="3" id="KW-1185">Reference proteome</keyword>
<evidence type="ECO:0000313" key="2">
    <source>
        <dbReference type="EMBL" id="BBY65888.1"/>
    </source>
</evidence>
<dbReference type="Proteomes" id="UP000467148">
    <property type="component" value="Chromosome"/>
</dbReference>
<dbReference type="AlphaFoldDB" id="A0A7I7T9Y7"/>
<feature type="region of interest" description="Disordered" evidence="1">
    <location>
        <begin position="174"/>
        <end position="209"/>
    </location>
</feature>